<dbReference type="RefSeq" id="XP_053017977.1">
    <property type="nucleotide sequence ID" value="XM_053166790.1"/>
</dbReference>
<dbReference type="EMBL" id="CP110422">
    <property type="protein sequence ID" value="WAQ82422.1"/>
    <property type="molecule type" value="Genomic_DNA"/>
</dbReference>
<keyword evidence="2" id="KW-1185">Reference proteome</keyword>
<proteinExistence type="predicted"/>
<gene>
    <name evidence="1" type="ORF">PtA15_2A739</name>
</gene>
<name>A0ABY7CHZ8_9BASI</name>
<dbReference type="GeneID" id="77807685"/>
<protein>
    <submittedName>
        <fullName evidence="1">Uncharacterized protein</fullName>
    </submittedName>
</protein>
<sequence>MQSYEVKLPTIQQNSCVQWNDVGVSFFEKMSAGWSPLFLFSFPHSQATSLQNNRLSVGWYPVRQASKTSDFQNQSDKSQGTRDDGYHVVLVTLDRWAGQNHGQIWQISSLIILRVTSEMCFSCWDVIECLQMNKSDDTPTPPPH</sequence>
<organism evidence="1 2">
    <name type="scientific">Puccinia triticina</name>
    <dbReference type="NCBI Taxonomy" id="208348"/>
    <lineage>
        <taxon>Eukaryota</taxon>
        <taxon>Fungi</taxon>
        <taxon>Dikarya</taxon>
        <taxon>Basidiomycota</taxon>
        <taxon>Pucciniomycotina</taxon>
        <taxon>Pucciniomycetes</taxon>
        <taxon>Pucciniales</taxon>
        <taxon>Pucciniaceae</taxon>
        <taxon>Puccinia</taxon>
    </lineage>
</organism>
<evidence type="ECO:0000313" key="1">
    <source>
        <dbReference type="EMBL" id="WAQ82422.1"/>
    </source>
</evidence>
<accession>A0ABY7CHZ8</accession>
<dbReference type="Proteomes" id="UP001164743">
    <property type="component" value="Chromosome 2A"/>
</dbReference>
<reference evidence="1" key="1">
    <citation type="submission" date="2022-10" db="EMBL/GenBank/DDBJ databases">
        <title>Puccinia triticina Genome sequencing and assembly.</title>
        <authorList>
            <person name="Li C."/>
        </authorList>
    </citation>
    <scope>NUCLEOTIDE SEQUENCE</scope>
    <source>
        <strain evidence="1">Pt15</strain>
    </source>
</reference>
<evidence type="ECO:0000313" key="2">
    <source>
        <dbReference type="Proteomes" id="UP001164743"/>
    </source>
</evidence>